<feature type="compositionally biased region" description="Basic and acidic residues" evidence="5">
    <location>
        <begin position="543"/>
        <end position="555"/>
    </location>
</feature>
<keyword evidence="8" id="KW-1185">Reference proteome</keyword>
<feature type="region of interest" description="Disordered" evidence="5">
    <location>
        <begin position="862"/>
        <end position="901"/>
    </location>
</feature>
<feature type="compositionally biased region" description="Low complexity" evidence="5">
    <location>
        <begin position="116"/>
        <end position="129"/>
    </location>
</feature>
<dbReference type="InterPro" id="IPR009000">
    <property type="entry name" value="Transl_B-barrel_sf"/>
</dbReference>
<feature type="compositionally biased region" description="Low complexity" evidence="5">
    <location>
        <begin position="378"/>
        <end position="393"/>
    </location>
</feature>
<feature type="region of interest" description="Disordered" evidence="5">
    <location>
        <begin position="1"/>
        <end position="203"/>
    </location>
</feature>
<feature type="compositionally biased region" description="Polar residues" evidence="5">
    <location>
        <begin position="754"/>
        <end position="763"/>
    </location>
</feature>
<feature type="compositionally biased region" description="Low complexity" evidence="5">
    <location>
        <begin position="1049"/>
        <end position="1063"/>
    </location>
</feature>
<name>A0AAD5TKF7_9FUNG</name>
<dbReference type="GO" id="GO:0003735">
    <property type="term" value="F:structural constituent of ribosome"/>
    <property type="evidence" value="ECO:0007669"/>
    <property type="project" value="InterPro"/>
</dbReference>
<gene>
    <name evidence="7" type="primary">MRPL3</name>
    <name evidence="7" type="ORF">HDU87_004722</name>
</gene>
<comment type="similarity">
    <text evidence="1">Belongs to the universal ribosomal protein uL3 family.</text>
</comment>
<feature type="compositionally biased region" description="Acidic residues" evidence="5">
    <location>
        <begin position="649"/>
        <end position="659"/>
    </location>
</feature>
<dbReference type="Gene3D" id="2.40.30.10">
    <property type="entry name" value="Translation factors"/>
    <property type="match status" value="2"/>
</dbReference>
<dbReference type="Pfam" id="PF00297">
    <property type="entry name" value="Ribosomal_L3"/>
    <property type="match status" value="1"/>
</dbReference>
<dbReference type="GO" id="GO:0006412">
    <property type="term" value="P:translation"/>
    <property type="evidence" value="ECO:0007669"/>
    <property type="project" value="InterPro"/>
</dbReference>
<dbReference type="InterPro" id="IPR019927">
    <property type="entry name" value="Ribosomal_uL3_bac/org-type"/>
</dbReference>
<keyword evidence="3" id="KW-0687">Ribonucleoprotein</keyword>
<protein>
    <recommendedName>
        <fullName evidence="4">Large ribosomal subunit protein uL3m</fullName>
    </recommendedName>
</protein>
<feature type="compositionally biased region" description="Polar residues" evidence="5">
    <location>
        <begin position="345"/>
        <end position="358"/>
    </location>
</feature>
<evidence type="ECO:0000313" key="7">
    <source>
        <dbReference type="EMBL" id="KAJ3177006.1"/>
    </source>
</evidence>
<feature type="compositionally biased region" description="Low complexity" evidence="5">
    <location>
        <begin position="68"/>
        <end position="89"/>
    </location>
</feature>
<feature type="compositionally biased region" description="Low complexity" evidence="5">
    <location>
        <begin position="924"/>
        <end position="939"/>
    </location>
</feature>
<feature type="compositionally biased region" description="Polar residues" evidence="5">
    <location>
        <begin position="1"/>
        <end position="12"/>
    </location>
</feature>
<evidence type="ECO:0000259" key="6">
    <source>
        <dbReference type="SMART" id="SM01327"/>
    </source>
</evidence>
<evidence type="ECO:0000256" key="2">
    <source>
        <dbReference type="ARBA" id="ARBA00022980"/>
    </source>
</evidence>
<feature type="region of interest" description="Disordered" evidence="5">
    <location>
        <begin position="245"/>
        <end position="400"/>
    </location>
</feature>
<evidence type="ECO:0000256" key="3">
    <source>
        <dbReference type="ARBA" id="ARBA00023274"/>
    </source>
</evidence>
<dbReference type="SMART" id="SM01327">
    <property type="entry name" value="Zds_C"/>
    <property type="match status" value="1"/>
</dbReference>
<proteinExistence type="inferred from homology"/>
<dbReference type="PANTHER" id="PTHR11229">
    <property type="entry name" value="50S RIBOSOMAL PROTEIN L3"/>
    <property type="match status" value="1"/>
</dbReference>
<feature type="compositionally biased region" description="Basic residues" evidence="5">
    <location>
        <begin position="1026"/>
        <end position="1037"/>
    </location>
</feature>
<dbReference type="PANTHER" id="PTHR11229:SF8">
    <property type="entry name" value="LARGE RIBOSOMAL SUBUNIT PROTEIN UL3M"/>
    <property type="match status" value="1"/>
</dbReference>
<dbReference type="FunFam" id="2.40.30.10:FF:000004">
    <property type="entry name" value="50S ribosomal protein L3"/>
    <property type="match status" value="1"/>
</dbReference>
<feature type="compositionally biased region" description="Pro residues" evidence="5">
    <location>
        <begin position="47"/>
        <end position="67"/>
    </location>
</feature>
<dbReference type="SUPFAM" id="SSF50447">
    <property type="entry name" value="Translation proteins"/>
    <property type="match status" value="1"/>
</dbReference>
<feature type="compositionally biased region" description="Basic residues" evidence="5">
    <location>
        <begin position="592"/>
        <end position="611"/>
    </location>
</feature>
<feature type="compositionally biased region" description="Low complexity" evidence="5">
    <location>
        <begin position="273"/>
        <end position="284"/>
    </location>
</feature>
<feature type="compositionally biased region" description="Pro residues" evidence="5">
    <location>
        <begin position="975"/>
        <end position="992"/>
    </location>
</feature>
<feature type="region of interest" description="Disordered" evidence="5">
    <location>
        <begin position="505"/>
        <end position="817"/>
    </location>
</feature>
<feature type="compositionally biased region" description="Pro residues" evidence="5">
    <location>
        <begin position="262"/>
        <end position="272"/>
    </location>
</feature>
<feature type="compositionally biased region" description="Pro residues" evidence="5">
    <location>
        <begin position="285"/>
        <end position="303"/>
    </location>
</feature>
<dbReference type="GO" id="GO:0005762">
    <property type="term" value="C:mitochondrial large ribosomal subunit"/>
    <property type="evidence" value="ECO:0007669"/>
    <property type="project" value="TreeGrafter"/>
</dbReference>
<feature type="region of interest" description="Disordered" evidence="5">
    <location>
        <begin position="972"/>
        <end position="1080"/>
    </location>
</feature>
<evidence type="ECO:0000256" key="5">
    <source>
        <dbReference type="SAM" id="MobiDB-lite"/>
    </source>
</evidence>
<feature type="compositionally biased region" description="Basic residues" evidence="5">
    <location>
        <begin position="869"/>
        <end position="881"/>
    </location>
</feature>
<dbReference type="InterPro" id="IPR000597">
    <property type="entry name" value="Ribosomal_uL3"/>
</dbReference>
<evidence type="ECO:0000313" key="8">
    <source>
        <dbReference type="Proteomes" id="UP001212152"/>
    </source>
</evidence>
<evidence type="ECO:0000256" key="1">
    <source>
        <dbReference type="ARBA" id="ARBA00006540"/>
    </source>
</evidence>
<feature type="compositionally biased region" description="Low complexity" evidence="5">
    <location>
        <begin position="693"/>
        <end position="704"/>
    </location>
</feature>
<sequence>MSSRLQQPANLKQQQDPQLQQRQHHPGPRGFLFAPPRSASPATPASSPAPPPPAPPAPSPLAIPPLPRSSSLSPEQAFFSTSSSPSTQRTPPPTPPVSELQRAASSGKRIMNFLFRKGSSGSTKSSGTSSRKDKDLVDTAKVPSARHGSSPSLPSPTPPGSPTPDRAASNPDLGQALTFTNNNQPSSDGRSLRSVSSMSSLSSFAKAKKGGIFGFSKKKAKQLQEQPAALTIGTRPSSISAIALGAQAPLPLSQQQEALKMPRPPSPTPPPDSDGTTADSNTLPSPSPAPTPVQPPSPSPPQLLPAISSVSGSWGWNGSNESLGSSAPAAPTAPSAEPLPEKAAPSTTTRKNSVSAADSGSAGECASSTDAVRRKSTARSARSSRSNSSDSTTVIPDVLSPPVKPVVSIAGATIETDDPSHLFWVPAHLHPELHPSDFSRWIADSDENLAMSLASPSALPFGDTSAVFNVGKKQPLRRSKSFVERHIVITPENAEDFIEPDNVVRSRTVGGTPTTAARPANKGLPPLKRSRNIKPKRPTMGSTEEKGDESGRRTSAEQADNEIAEDDERQHRRKEPLKLDPETISAAVAGAGRRRSKKSIKKHRTGNRRSRALSGDKMDGDAGNGKSRPFSFVGIAPVELPKATSASGQDEDVSDDEDAAPALPSPVPAVQPGEKNVKEESGKAEGSVESGNTAPPASQATPAQVKPATAATVSPAGAGPGIIDPSSANTSAKASGKKKKDGGEKRWNWLSFLSKRSPTTTTVKHQRTSASSSSSPSPENGDDWNPYPPNSQQHARYAATNSSSSGSGSPSPLPGRLTLDDEKYVYRISHIKLAEHRRPLFQQVLISNLMLYILSVHADVTLNRMGGGPRKRGKRGKRPRKNSNAVGSSPTGPANGRVVVPGRVTHPLASPSAAIPVAAESAAASNSAGSGGNALMSPIQRPPSPQQQPHHPSQPLTLRNNNAHLAAIKSQIAPPRGPAPAPPQSPSPPPPALLSSPSATSSSSLGRKSPPGAPRPGSPIFLPSPHRPHHQHHHHRRDGGGSSSGSGSGSSSSNSSSSSSSSSDGEDATTANTGEDEDDVPLAARNSSAVKPFVAHPAALVARQGLPHLRPAPPATFPVSDGVGPTPTTEWKPDSKRTGIVGIKKGMTAVWDEWGVLTPVTVLQIVDCEVIRTRWHAGCGSYIVEVGSVDHPRLHRINKAQLFHYRRWTVAPKRKMTGFRVSPDACLPTGTRLLAAHFVPGQFVDCQATSTAKGFQGAMKRWGFSGQKATHGTSLAHRSLGSTGQIDPGRVWKGKKMAGNMGNDTITVQNLRVMKIDTENNLVYVKGAVPGTDERFVRIKDAVRKGWHGKTFPAGTTVPFPTFLGDPAELPRELLPAPPKEAERDPFSRQRREREV</sequence>
<feature type="compositionally biased region" description="Low complexity" evidence="5">
    <location>
        <begin position="769"/>
        <end position="778"/>
    </location>
</feature>
<feature type="compositionally biased region" description="Polar residues" evidence="5">
    <location>
        <begin position="882"/>
        <end position="892"/>
    </location>
</feature>
<feature type="compositionally biased region" description="Low complexity" evidence="5">
    <location>
        <begin position="993"/>
        <end position="1005"/>
    </location>
</feature>
<accession>A0AAD5TKF7</accession>
<feature type="compositionally biased region" description="Low complexity" evidence="5">
    <location>
        <begin position="186"/>
        <end position="203"/>
    </location>
</feature>
<evidence type="ECO:0000256" key="4">
    <source>
        <dbReference type="ARBA" id="ARBA00035209"/>
    </source>
</evidence>
<feature type="compositionally biased region" description="Low complexity" evidence="5">
    <location>
        <begin position="34"/>
        <end position="46"/>
    </location>
</feature>
<organism evidence="7 8">
    <name type="scientific">Geranomyces variabilis</name>
    <dbReference type="NCBI Taxonomy" id="109894"/>
    <lineage>
        <taxon>Eukaryota</taxon>
        <taxon>Fungi</taxon>
        <taxon>Fungi incertae sedis</taxon>
        <taxon>Chytridiomycota</taxon>
        <taxon>Chytridiomycota incertae sedis</taxon>
        <taxon>Chytridiomycetes</taxon>
        <taxon>Spizellomycetales</taxon>
        <taxon>Powellomycetaceae</taxon>
        <taxon>Geranomyces</taxon>
    </lineage>
</organism>
<comment type="caution">
    <text evidence="7">The sequence shown here is derived from an EMBL/GenBank/DDBJ whole genome shotgun (WGS) entry which is preliminary data.</text>
</comment>
<feature type="compositionally biased region" description="Basic and acidic residues" evidence="5">
    <location>
        <begin position="1380"/>
        <end position="1396"/>
    </location>
</feature>
<feature type="compositionally biased region" description="Pro residues" evidence="5">
    <location>
        <begin position="153"/>
        <end position="162"/>
    </location>
</feature>
<feature type="compositionally biased region" description="Low complexity" evidence="5">
    <location>
        <begin position="304"/>
        <end position="338"/>
    </location>
</feature>
<feature type="region of interest" description="Disordered" evidence="5">
    <location>
        <begin position="924"/>
        <end position="957"/>
    </location>
</feature>
<reference evidence="7" key="1">
    <citation type="submission" date="2020-05" db="EMBL/GenBank/DDBJ databases">
        <title>Phylogenomic resolution of chytrid fungi.</title>
        <authorList>
            <person name="Stajich J.E."/>
            <person name="Amses K."/>
            <person name="Simmons R."/>
            <person name="Seto K."/>
            <person name="Myers J."/>
            <person name="Bonds A."/>
            <person name="Quandt C.A."/>
            <person name="Barry K."/>
            <person name="Liu P."/>
            <person name="Grigoriev I."/>
            <person name="Longcore J.E."/>
            <person name="James T.Y."/>
        </authorList>
    </citation>
    <scope>NUCLEOTIDE SEQUENCE</scope>
    <source>
        <strain evidence="7">JEL0379</strain>
    </source>
</reference>
<dbReference type="Proteomes" id="UP001212152">
    <property type="component" value="Unassembled WGS sequence"/>
</dbReference>
<dbReference type="NCBIfam" id="TIGR03625">
    <property type="entry name" value="L3_bact"/>
    <property type="match status" value="1"/>
</dbReference>
<feature type="region of interest" description="Disordered" evidence="5">
    <location>
        <begin position="1365"/>
        <end position="1396"/>
    </location>
</feature>
<feature type="compositionally biased region" description="Basic residues" evidence="5">
    <location>
        <begin position="528"/>
        <end position="537"/>
    </location>
</feature>
<dbReference type="InterPro" id="IPR013941">
    <property type="entry name" value="ZDS1_C"/>
</dbReference>
<dbReference type="EMBL" id="JADGJQ010000036">
    <property type="protein sequence ID" value="KAJ3177006.1"/>
    <property type="molecule type" value="Genomic_DNA"/>
</dbReference>
<dbReference type="Pfam" id="PF08632">
    <property type="entry name" value="Zds_C"/>
    <property type="match status" value="1"/>
</dbReference>
<feature type="domain" description="Protein Zds1 C-terminal" evidence="6">
    <location>
        <begin position="806"/>
        <end position="858"/>
    </location>
</feature>
<keyword evidence="2 7" id="KW-0689">Ribosomal protein</keyword>
<feature type="region of interest" description="Disordered" evidence="5">
    <location>
        <begin position="1115"/>
        <end position="1135"/>
    </location>
</feature>